<organism evidence="2 3">
    <name type="scientific">Curvularia clavata</name>
    <dbReference type="NCBI Taxonomy" id="95742"/>
    <lineage>
        <taxon>Eukaryota</taxon>
        <taxon>Fungi</taxon>
        <taxon>Dikarya</taxon>
        <taxon>Ascomycota</taxon>
        <taxon>Pezizomycotina</taxon>
        <taxon>Dothideomycetes</taxon>
        <taxon>Pleosporomycetidae</taxon>
        <taxon>Pleosporales</taxon>
        <taxon>Pleosporineae</taxon>
        <taxon>Pleosporaceae</taxon>
        <taxon>Curvularia</taxon>
    </lineage>
</organism>
<accession>A0A9Q8Z233</accession>
<evidence type="ECO:0000313" key="2">
    <source>
        <dbReference type="EMBL" id="USP74742.1"/>
    </source>
</evidence>
<feature type="chain" id="PRO_5040345581" evidence="1">
    <location>
        <begin position="17"/>
        <end position="63"/>
    </location>
</feature>
<dbReference type="EMBL" id="CP089275">
    <property type="protein sequence ID" value="USP74742.1"/>
    <property type="molecule type" value="Genomic_DNA"/>
</dbReference>
<dbReference type="Proteomes" id="UP001056012">
    <property type="component" value="Chromosome 2"/>
</dbReference>
<protein>
    <submittedName>
        <fullName evidence="2">Uncharacterized protein</fullName>
    </submittedName>
</protein>
<dbReference type="VEuPathDB" id="FungiDB:yc1106_02016"/>
<name>A0A9Q8Z233_CURCL</name>
<dbReference type="OrthoDB" id="10351461at2759"/>
<proteinExistence type="predicted"/>
<evidence type="ECO:0000256" key="1">
    <source>
        <dbReference type="SAM" id="SignalP"/>
    </source>
</evidence>
<gene>
    <name evidence="2" type="ORF">yc1106_02016</name>
</gene>
<evidence type="ECO:0000313" key="3">
    <source>
        <dbReference type="Proteomes" id="UP001056012"/>
    </source>
</evidence>
<sequence length="63" mass="6273">MKVIATIAAILGVASAIALPAELQERQCTNNGPIQCGGDVYNCEPPGTACVQGKKGTKGGNGS</sequence>
<keyword evidence="1" id="KW-0732">Signal</keyword>
<keyword evidence="3" id="KW-1185">Reference proteome</keyword>
<reference evidence="2" key="1">
    <citation type="submission" date="2021-12" db="EMBL/GenBank/DDBJ databases">
        <title>Curvularia clavata genome.</title>
        <authorList>
            <person name="Cao Y."/>
        </authorList>
    </citation>
    <scope>NUCLEOTIDE SEQUENCE</scope>
    <source>
        <strain evidence="2">Yc1106</strain>
    </source>
</reference>
<dbReference type="AlphaFoldDB" id="A0A9Q8Z233"/>
<feature type="signal peptide" evidence="1">
    <location>
        <begin position="1"/>
        <end position="16"/>
    </location>
</feature>